<comment type="function">
    <text evidence="1">Tetrapolymerization of the monopyrrole PBG into the hydroxymethylbilane pre-uroporphyrinogen in several discrete steps.</text>
</comment>
<dbReference type="NCBIfam" id="TIGR00212">
    <property type="entry name" value="hemC"/>
    <property type="match status" value="1"/>
</dbReference>
<dbReference type="GO" id="GO:0004418">
    <property type="term" value="F:hydroxymethylbilane synthase activity"/>
    <property type="evidence" value="ECO:0007669"/>
    <property type="project" value="UniProtKB-UniRule"/>
</dbReference>
<feature type="domain" description="Porphobilinogen deaminase N-terminal" evidence="8">
    <location>
        <begin position="3"/>
        <end position="172"/>
    </location>
</feature>
<dbReference type="SUPFAM" id="SSF53850">
    <property type="entry name" value="Periplasmic binding protein-like II"/>
    <property type="match status" value="1"/>
</dbReference>
<feature type="non-terminal residue" evidence="9">
    <location>
        <position position="172"/>
    </location>
</feature>
<dbReference type="InterPro" id="IPR000860">
    <property type="entry name" value="HemC"/>
</dbReference>
<dbReference type="RefSeq" id="WP_035062557.1">
    <property type="nucleotide sequence ID" value="NZ_AXCZ01000234.1"/>
</dbReference>
<dbReference type="PANTHER" id="PTHR11557:SF0">
    <property type="entry name" value="PORPHOBILINOGEN DEAMINASE"/>
    <property type="match status" value="1"/>
</dbReference>
<comment type="catalytic activity">
    <reaction evidence="6">
        <text>4 porphobilinogen + H2O = hydroxymethylbilane + 4 NH4(+)</text>
        <dbReference type="Rhea" id="RHEA:13185"/>
        <dbReference type="ChEBI" id="CHEBI:15377"/>
        <dbReference type="ChEBI" id="CHEBI:28938"/>
        <dbReference type="ChEBI" id="CHEBI:57845"/>
        <dbReference type="ChEBI" id="CHEBI:58126"/>
        <dbReference type="EC" id="2.5.1.61"/>
    </reaction>
</comment>
<comment type="similarity">
    <text evidence="2">Belongs to the HMBS family.</text>
</comment>
<dbReference type="GO" id="GO:0006783">
    <property type="term" value="P:heme biosynthetic process"/>
    <property type="evidence" value="ECO:0007669"/>
    <property type="project" value="TreeGrafter"/>
</dbReference>
<evidence type="ECO:0000256" key="4">
    <source>
        <dbReference type="ARBA" id="ARBA00022679"/>
    </source>
</evidence>
<dbReference type="GO" id="GO:0005737">
    <property type="term" value="C:cytoplasm"/>
    <property type="evidence" value="ECO:0007669"/>
    <property type="project" value="UniProtKB-UniRule"/>
</dbReference>
<dbReference type="EC" id="2.5.1.61" evidence="3 7"/>
<evidence type="ECO:0000256" key="5">
    <source>
        <dbReference type="ARBA" id="ARBA00023244"/>
    </source>
</evidence>
<evidence type="ECO:0000259" key="8">
    <source>
        <dbReference type="Pfam" id="PF01379"/>
    </source>
</evidence>
<evidence type="ECO:0000256" key="7">
    <source>
        <dbReference type="NCBIfam" id="TIGR00212"/>
    </source>
</evidence>
<dbReference type="PANTHER" id="PTHR11557">
    <property type="entry name" value="PORPHOBILINOGEN DEAMINASE"/>
    <property type="match status" value="1"/>
</dbReference>
<dbReference type="Proteomes" id="UP000054314">
    <property type="component" value="Unassembled WGS sequence"/>
</dbReference>
<accession>A0A0A0BP90</accession>
<protein>
    <recommendedName>
        <fullName evidence="3 7">Hydroxymethylbilane synthase</fullName>
        <ecNumber evidence="3 7">2.5.1.61</ecNumber>
    </recommendedName>
</protein>
<keyword evidence="10" id="KW-1185">Reference proteome</keyword>
<gene>
    <name evidence="9" type="ORF">N869_09250</name>
</gene>
<evidence type="ECO:0000256" key="2">
    <source>
        <dbReference type="ARBA" id="ARBA00005638"/>
    </source>
</evidence>
<dbReference type="Gene3D" id="3.40.190.10">
    <property type="entry name" value="Periplasmic binding protein-like II"/>
    <property type="match status" value="2"/>
</dbReference>
<name>A0A0A0BP90_9CELL</name>
<evidence type="ECO:0000256" key="6">
    <source>
        <dbReference type="ARBA" id="ARBA00048169"/>
    </source>
</evidence>
<evidence type="ECO:0000256" key="1">
    <source>
        <dbReference type="ARBA" id="ARBA00002869"/>
    </source>
</evidence>
<dbReference type="OrthoDB" id="9810298at2"/>
<dbReference type="PRINTS" id="PR00151">
    <property type="entry name" value="PORPHBDMNASE"/>
</dbReference>
<sequence>MTVRVGTRGSALALTQTGHVADALRAVAGLGEADVELVTVRTDGDRLTGSLASLGGAGVFVAALREAVLDGRCDVAVHSLKDIPTAEAPGLTVAAVPPREDPRDVLCAAEGRTLDDLPEGAKVGTGSPRRAAQLLATRPDLQVVDIRGNVGTRLGRVPGLGDGPGDLDAVVL</sequence>
<evidence type="ECO:0000313" key="9">
    <source>
        <dbReference type="EMBL" id="KGM08924.1"/>
    </source>
</evidence>
<dbReference type="AlphaFoldDB" id="A0A0A0BP90"/>
<keyword evidence="5" id="KW-0627">Porphyrin biosynthesis</keyword>
<comment type="caution">
    <text evidence="9">The sequence shown here is derived from an EMBL/GenBank/DDBJ whole genome shotgun (WGS) entry which is preliminary data.</text>
</comment>
<dbReference type="InterPro" id="IPR022417">
    <property type="entry name" value="Porphobilin_deaminase_N"/>
</dbReference>
<dbReference type="EMBL" id="AXCZ01000234">
    <property type="protein sequence ID" value="KGM08924.1"/>
    <property type="molecule type" value="Genomic_DNA"/>
</dbReference>
<organism evidence="9 10">
    <name type="scientific">Cellulomonas bogoriensis 69B4 = DSM 16987</name>
    <dbReference type="NCBI Taxonomy" id="1386082"/>
    <lineage>
        <taxon>Bacteria</taxon>
        <taxon>Bacillati</taxon>
        <taxon>Actinomycetota</taxon>
        <taxon>Actinomycetes</taxon>
        <taxon>Micrococcales</taxon>
        <taxon>Cellulomonadaceae</taxon>
        <taxon>Cellulomonas</taxon>
    </lineage>
</organism>
<evidence type="ECO:0000313" key="10">
    <source>
        <dbReference type="Proteomes" id="UP000054314"/>
    </source>
</evidence>
<dbReference type="Pfam" id="PF01379">
    <property type="entry name" value="Porphobil_deam"/>
    <property type="match status" value="1"/>
</dbReference>
<reference evidence="9 10" key="1">
    <citation type="submission" date="2013-08" db="EMBL/GenBank/DDBJ databases">
        <title>Genome sequencing of Cellulomonas bogoriensis 69B4.</title>
        <authorList>
            <person name="Chen F."/>
            <person name="Li Y."/>
            <person name="Wang G."/>
        </authorList>
    </citation>
    <scope>NUCLEOTIDE SEQUENCE [LARGE SCALE GENOMIC DNA]</scope>
    <source>
        <strain evidence="9 10">69B4</strain>
    </source>
</reference>
<proteinExistence type="inferred from homology"/>
<keyword evidence="4" id="KW-0808">Transferase</keyword>
<evidence type="ECO:0000256" key="3">
    <source>
        <dbReference type="ARBA" id="ARBA00012655"/>
    </source>
</evidence>